<evidence type="ECO:0000256" key="4">
    <source>
        <dbReference type="ARBA" id="ARBA00022553"/>
    </source>
</evidence>
<dbReference type="Proteomes" id="UP000316471">
    <property type="component" value="Unassembled WGS sequence"/>
</dbReference>
<feature type="domain" description="Histidine kinase" evidence="15">
    <location>
        <begin position="251"/>
        <end position="474"/>
    </location>
</feature>
<dbReference type="SMART" id="SM00388">
    <property type="entry name" value="HisKA"/>
    <property type="match status" value="1"/>
</dbReference>
<evidence type="ECO:0000313" key="17">
    <source>
        <dbReference type="Proteomes" id="UP000316471"/>
    </source>
</evidence>
<keyword evidence="6" id="KW-0547">Nucleotide-binding</keyword>
<keyword evidence="8" id="KW-0067">ATP-binding</keyword>
<organism evidence="16 17">
    <name type="scientific">Aerolutibacter ruishenii</name>
    <dbReference type="NCBI Taxonomy" id="686800"/>
    <lineage>
        <taxon>Bacteria</taxon>
        <taxon>Pseudomonadati</taxon>
        <taxon>Pseudomonadota</taxon>
        <taxon>Gammaproteobacteria</taxon>
        <taxon>Lysobacterales</taxon>
        <taxon>Lysobacteraceae</taxon>
        <taxon>Aerolutibacter</taxon>
    </lineage>
</organism>
<feature type="transmembrane region" description="Helical" evidence="14">
    <location>
        <begin position="62"/>
        <end position="84"/>
    </location>
</feature>
<dbReference type="InterPro" id="IPR004358">
    <property type="entry name" value="Sig_transdc_His_kin-like_C"/>
</dbReference>
<keyword evidence="11" id="KW-0131">Cell cycle</keyword>
<name>A0A562LI69_9GAMM</name>
<keyword evidence="4" id="KW-0597">Phosphoprotein</keyword>
<accession>A0A562LI69</accession>
<dbReference type="InterPro" id="IPR003661">
    <property type="entry name" value="HisK_dim/P_dom"/>
</dbReference>
<keyword evidence="10 14" id="KW-0472">Membrane</keyword>
<evidence type="ECO:0000256" key="8">
    <source>
        <dbReference type="ARBA" id="ARBA00022840"/>
    </source>
</evidence>
<dbReference type="EC" id="2.7.13.3" evidence="3"/>
<feature type="coiled-coil region" evidence="12">
    <location>
        <begin position="193"/>
        <end position="244"/>
    </location>
</feature>
<evidence type="ECO:0000256" key="10">
    <source>
        <dbReference type="ARBA" id="ARBA00023136"/>
    </source>
</evidence>
<evidence type="ECO:0000256" key="5">
    <source>
        <dbReference type="ARBA" id="ARBA00022679"/>
    </source>
</evidence>
<dbReference type="PROSITE" id="PS50109">
    <property type="entry name" value="HIS_KIN"/>
    <property type="match status" value="1"/>
</dbReference>
<dbReference type="EMBL" id="VLKP01000012">
    <property type="protein sequence ID" value="TWI07319.1"/>
    <property type="molecule type" value="Genomic_DNA"/>
</dbReference>
<evidence type="ECO:0000256" key="12">
    <source>
        <dbReference type="SAM" id="Coils"/>
    </source>
</evidence>
<evidence type="ECO:0000256" key="14">
    <source>
        <dbReference type="SAM" id="Phobius"/>
    </source>
</evidence>
<dbReference type="Pfam" id="PF02518">
    <property type="entry name" value="HATPase_c"/>
    <property type="match status" value="1"/>
</dbReference>
<dbReference type="InterPro" id="IPR003594">
    <property type="entry name" value="HATPase_dom"/>
</dbReference>
<evidence type="ECO:0000259" key="15">
    <source>
        <dbReference type="PROSITE" id="PS50109"/>
    </source>
</evidence>
<dbReference type="FunFam" id="1.10.287.130:FF:000038">
    <property type="entry name" value="Sensory transduction histidine kinase"/>
    <property type="match status" value="1"/>
</dbReference>
<dbReference type="Gene3D" id="3.30.565.10">
    <property type="entry name" value="Histidine kinase-like ATPase, C-terminal domain"/>
    <property type="match status" value="1"/>
</dbReference>
<dbReference type="InterPro" id="IPR036097">
    <property type="entry name" value="HisK_dim/P_sf"/>
</dbReference>
<gene>
    <name evidence="16" type="ORF">IP93_02673</name>
</gene>
<evidence type="ECO:0000256" key="1">
    <source>
        <dbReference type="ARBA" id="ARBA00000085"/>
    </source>
</evidence>
<comment type="catalytic activity">
    <reaction evidence="1">
        <text>ATP + protein L-histidine = ADP + protein N-phospho-L-histidine.</text>
        <dbReference type="EC" id="2.7.13.3"/>
    </reaction>
</comment>
<feature type="region of interest" description="Disordered" evidence="13">
    <location>
        <begin position="1"/>
        <end position="25"/>
    </location>
</feature>
<feature type="transmembrane region" description="Helical" evidence="14">
    <location>
        <begin position="170"/>
        <end position="187"/>
    </location>
</feature>
<dbReference type="SMART" id="SM00387">
    <property type="entry name" value="HATPase_c"/>
    <property type="match status" value="1"/>
</dbReference>
<dbReference type="PRINTS" id="PR00344">
    <property type="entry name" value="BCTRLSENSOR"/>
</dbReference>
<dbReference type="AlphaFoldDB" id="A0A562LI69"/>
<protein>
    <recommendedName>
        <fullName evidence="3">histidine kinase</fullName>
        <ecNumber evidence="3">2.7.13.3</ecNumber>
    </recommendedName>
</protein>
<dbReference type="Pfam" id="PF05230">
    <property type="entry name" value="MASE2"/>
    <property type="match status" value="1"/>
</dbReference>
<dbReference type="InterPro" id="IPR007894">
    <property type="entry name" value="MASE2"/>
</dbReference>
<dbReference type="Pfam" id="PF00512">
    <property type="entry name" value="HisKA"/>
    <property type="match status" value="1"/>
</dbReference>
<evidence type="ECO:0000256" key="13">
    <source>
        <dbReference type="SAM" id="MobiDB-lite"/>
    </source>
</evidence>
<dbReference type="PANTHER" id="PTHR43047:SF63">
    <property type="entry name" value="HISTIDINE KINASE"/>
    <property type="match status" value="1"/>
</dbReference>
<dbReference type="PANTHER" id="PTHR43047">
    <property type="entry name" value="TWO-COMPONENT HISTIDINE PROTEIN KINASE"/>
    <property type="match status" value="1"/>
</dbReference>
<dbReference type="GO" id="GO:0005886">
    <property type="term" value="C:plasma membrane"/>
    <property type="evidence" value="ECO:0007669"/>
    <property type="project" value="TreeGrafter"/>
</dbReference>
<dbReference type="GO" id="GO:0009927">
    <property type="term" value="F:histidine phosphotransfer kinase activity"/>
    <property type="evidence" value="ECO:0007669"/>
    <property type="project" value="TreeGrafter"/>
</dbReference>
<evidence type="ECO:0000256" key="7">
    <source>
        <dbReference type="ARBA" id="ARBA00022777"/>
    </source>
</evidence>
<evidence type="ECO:0000313" key="16">
    <source>
        <dbReference type="EMBL" id="TWI07319.1"/>
    </source>
</evidence>
<feature type="transmembrane region" description="Helical" evidence="14">
    <location>
        <begin position="104"/>
        <end position="127"/>
    </location>
</feature>
<keyword evidence="14" id="KW-0812">Transmembrane</keyword>
<dbReference type="SUPFAM" id="SSF55874">
    <property type="entry name" value="ATPase domain of HSP90 chaperone/DNA topoisomerase II/histidine kinase"/>
    <property type="match status" value="1"/>
</dbReference>
<comment type="subcellular location">
    <subcellularLocation>
        <location evidence="2">Membrane</location>
    </subcellularLocation>
</comment>
<feature type="transmembrane region" description="Helical" evidence="14">
    <location>
        <begin position="139"/>
        <end position="158"/>
    </location>
</feature>
<proteinExistence type="predicted"/>
<dbReference type="SUPFAM" id="SSF47384">
    <property type="entry name" value="Homodimeric domain of signal transducing histidine kinase"/>
    <property type="match status" value="1"/>
</dbReference>
<dbReference type="InterPro" id="IPR005467">
    <property type="entry name" value="His_kinase_dom"/>
</dbReference>
<dbReference type="GO" id="GO:0005524">
    <property type="term" value="F:ATP binding"/>
    <property type="evidence" value="ECO:0007669"/>
    <property type="project" value="UniProtKB-KW"/>
</dbReference>
<dbReference type="OrthoDB" id="9797243at2"/>
<dbReference type="CDD" id="cd00082">
    <property type="entry name" value="HisKA"/>
    <property type="match status" value="1"/>
</dbReference>
<dbReference type="Gene3D" id="1.10.287.130">
    <property type="match status" value="1"/>
</dbReference>
<dbReference type="GO" id="GO:0000155">
    <property type="term" value="F:phosphorelay sensor kinase activity"/>
    <property type="evidence" value="ECO:0007669"/>
    <property type="project" value="InterPro"/>
</dbReference>
<sequence>MGLSLSRLIDPGPPPRQETAQRAAGERKVHPIVELGFRVRSTACLAITAIWLLVLKDQEQRIMVPGIAIGLLYAVAWPPLAHAIAVRAGDSKRAELRNVACDNLLGGFMGALSSFALLPMAIVAISMGCANLSLGGVRMATRGALAMLAGMLLGGWYTGFQVQLDTTMPITITSLAGLFLFMTIFGMRSNIQASKLIAAKREVSAQNERIREQNENIEIARCAAEEALVDAELAREQAEAANHAKSAFLANMSHELRTPLNAIIGYSELLQDELADAGDTRLQDDLRKIQASGRHLLGLINDVLDLSKVEAGKLEIQLEPYDVDALIDEVVTTAQPMMTRNNNRMRIQRDGGCGVVQVDAPRLRQILLNLLSNAAKFTRDGDVVLNVRSPLNREDRRWLTFIVTDTGIGMTEEQVARLFEPFTQADATTTRRFGGTGLGLAISRRLSRIMGGDITVTSSAGQGSSFTVRLPAVVDDREATHG</sequence>
<comment type="caution">
    <text evidence="16">The sequence shown here is derived from an EMBL/GenBank/DDBJ whole genome shotgun (WGS) entry which is preliminary data.</text>
</comment>
<evidence type="ECO:0000256" key="9">
    <source>
        <dbReference type="ARBA" id="ARBA00023012"/>
    </source>
</evidence>
<evidence type="ECO:0000256" key="2">
    <source>
        <dbReference type="ARBA" id="ARBA00004370"/>
    </source>
</evidence>
<keyword evidence="9" id="KW-0902">Two-component regulatory system</keyword>
<keyword evidence="5" id="KW-0808">Transferase</keyword>
<keyword evidence="7 16" id="KW-0418">Kinase</keyword>
<dbReference type="RefSeq" id="WP_158636349.1">
    <property type="nucleotide sequence ID" value="NZ_VLKP01000012.1"/>
</dbReference>
<evidence type="ECO:0000256" key="11">
    <source>
        <dbReference type="ARBA" id="ARBA00023306"/>
    </source>
</evidence>
<dbReference type="FunFam" id="3.30.565.10:FF:000010">
    <property type="entry name" value="Sensor histidine kinase RcsC"/>
    <property type="match status" value="1"/>
</dbReference>
<evidence type="ECO:0000256" key="6">
    <source>
        <dbReference type="ARBA" id="ARBA00022741"/>
    </source>
</evidence>
<keyword evidence="12" id="KW-0175">Coiled coil</keyword>
<dbReference type="CDD" id="cd16922">
    <property type="entry name" value="HATPase_EvgS-ArcB-TorS-like"/>
    <property type="match status" value="1"/>
</dbReference>
<reference evidence="16 17" key="1">
    <citation type="journal article" date="2015" name="Stand. Genomic Sci.">
        <title>Genomic Encyclopedia of Bacterial and Archaeal Type Strains, Phase III: the genomes of soil and plant-associated and newly described type strains.</title>
        <authorList>
            <person name="Whitman W.B."/>
            <person name="Woyke T."/>
            <person name="Klenk H.P."/>
            <person name="Zhou Y."/>
            <person name="Lilburn T.G."/>
            <person name="Beck B.J."/>
            <person name="De Vos P."/>
            <person name="Vandamme P."/>
            <person name="Eisen J.A."/>
            <person name="Garrity G."/>
            <person name="Hugenholtz P."/>
            <person name="Kyrpides N.C."/>
        </authorList>
    </citation>
    <scope>NUCLEOTIDE SEQUENCE [LARGE SCALE GENOMIC DNA]</scope>
    <source>
        <strain evidence="16 17">CGMCC 1.10136</strain>
    </source>
</reference>
<evidence type="ECO:0000256" key="3">
    <source>
        <dbReference type="ARBA" id="ARBA00012438"/>
    </source>
</evidence>
<keyword evidence="17" id="KW-1185">Reference proteome</keyword>
<dbReference type="InterPro" id="IPR036890">
    <property type="entry name" value="HATPase_C_sf"/>
</dbReference>
<keyword evidence="14" id="KW-1133">Transmembrane helix</keyword>